<protein>
    <submittedName>
        <fullName evidence="3">Aminodeoxychorismate lyase</fullName>
    </submittedName>
</protein>
<keyword evidence="3" id="KW-0456">Lyase</keyword>
<dbReference type="EMBL" id="CP031148">
    <property type="protein sequence ID" value="AXG10052.1"/>
    <property type="molecule type" value="Genomic_DNA"/>
</dbReference>
<dbReference type="InterPro" id="IPR043131">
    <property type="entry name" value="BCAT-like_N"/>
</dbReference>
<dbReference type="PANTHER" id="PTHR42743">
    <property type="entry name" value="AMINO-ACID AMINOTRANSFERASE"/>
    <property type="match status" value="1"/>
</dbReference>
<dbReference type="Pfam" id="PF01063">
    <property type="entry name" value="Aminotran_4"/>
    <property type="match status" value="1"/>
</dbReference>
<dbReference type="RefSeq" id="WP_114605779.1">
    <property type="nucleotide sequence ID" value="NZ_CP031148.1"/>
</dbReference>
<organism evidence="3 4">
    <name type="scientific">Haloplanus rubicundus</name>
    <dbReference type="NCBI Taxonomy" id="1547898"/>
    <lineage>
        <taxon>Archaea</taxon>
        <taxon>Methanobacteriati</taxon>
        <taxon>Methanobacteriota</taxon>
        <taxon>Stenosarchaea group</taxon>
        <taxon>Halobacteria</taxon>
        <taxon>Halobacteriales</taxon>
        <taxon>Haloferacaceae</taxon>
        <taxon>Haloplanus</taxon>
    </lineage>
</organism>
<dbReference type="AlphaFoldDB" id="A0A345ECY0"/>
<dbReference type="Gene3D" id="3.30.470.10">
    <property type="match status" value="1"/>
</dbReference>
<feature type="region of interest" description="Disordered" evidence="2">
    <location>
        <begin position="96"/>
        <end position="115"/>
    </location>
</feature>
<dbReference type="GO" id="GO:0016829">
    <property type="term" value="F:lyase activity"/>
    <property type="evidence" value="ECO:0007669"/>
    <property type="project" value="UniProtKB-KW"/>
</dbReference>
<evidence type="ECO:0000256" key="2">
    <source>
        <dbReference type="SAM" id="MobiDB-lite"/>
    </source>
</evidence>
<dbReference type="SUPFAM" id="SSF56752">
    <property type="entry name" value="D-aminoacid aminotransferase-like PLP-dependent enzymes"/>
    <property type="match status" value="1"/>
</dbReference>
<name>A0A345ECY0_9EURY</name>
<proteinExistence type="inferred from homology"/>
<evidence type="ECO:0000256" key="1">
    <source>
        <dbReference type="ARBA" id="ARBA00009320"/>
    </source>
</evidence>
<dbReference type="Proteomes" id="UP000252985">
    <property type="component" value="Chromosome"/>
</dbReference>
<sequence length="292" mass="30651">MRFHVDGRLVDAADATLPVADRGVTVGDAVTEPVRVADGRPVAWAAHADRLRDACAALEFGVTPDAADLRARVDETVAANDHDDALVRVTVTRGRGGGASTLPDAARLRPPTDPDPTVVVTLEPLTVERDPIRLQTVRARAIRPAAVPVAPATHNRLDAVRAQAELRRAAPPDDDPADEALVLTDDGHVVGGTASDPLFVAGDALRLPAPGEWPARTATRRLVRDLAAAEGLPVAEGAYTPADVRAADEVFVAEPTAGVRPVDRIDGVAVDDGPVTRLLAHLYDARFVDGDA</sequence>
<dbReference type="PANTHER" id="PTHR42743:SF11">
    <property type="entry name" value="AMINODEOXYCHORISMATE LYASE"/>
    <property type="match status" value="1"/>
</dbReference>
<dbReference type="InterPro" id="IPR050571">
    <property type="entry name" value="Class-IV_PLP-Dep_Aminotrnsfr"/>
</dbReference>
<accession>A0A345ECY0</accession>
<dbReference type="KEGG" id="haq:DU484_09430"/>
<dbReference type="InterPro" id="IPR036038">
    <property type="entry name" value="Aminotransferase-like"/>
</dbReference>
<reference evidence="3 4" key="1">
    <citation type="submission" date="2018-07" db="EMBL/GenBank/DDBJ databases">
        <title>Genome sequences of Haloplanus sp. CBA1112.</title>
        <authorList>
            <person name="Kim Y.B."/>
            <person name="Roh S.W."/>
        </authorList>
    </citation>
    <scope>NUCLEOTIDE SEQUENCE [LARGE SCALE GENOMIC DNA]</scope>
    <source>
        <strain evidence="3 4">CBA1112</strain>
    </source>
</reference>
<comment type="similarity">
    <text evidence="1">Belongs to the class-IV pyridoxal-phosphate-dependent aminotransferase family.</text>
</comment>
<dbReference type="Gene3D" id="3.20.10.10">
    <property type="entry name" value="D-amino Acid Aminotransferase, subunit A, domain 2"/>
    <property type="match status" value="1"/>
</dbReference>
<evidence type="ECO:0000313" key="4">
    <source>
        <dbReference type="Proteomes" id="UP000252985"/>
    </source>
</evidence>
<dbReference type="InterPro" id="IPR043132">
    <property type="entry name" value="BCAT-like_C"/>
</dbReference>
<dbReference type="GeneID" id="37287198"/>
<gene>
    <name evidence="3" type="ORF">DU484_09430</name>
</gene>
<dbReference type="GO" id="GO:0046394">
    <property type="term" value="P:carboxylic acid biosynthetic process"/>
    <property type="evidence" value="ECO:0007669"/>
    <property type="project" value="UniProtKB-ARBA"/>
</dbReference>
<dbReference type="InterPro" id="IPR001544">
    <property type="entry name" value="Aminotrans_IV"/>
</dbReference>
<evidence type="ECO:0000313" key="3">
    <source>
        <dbReference type="EMBL" id="AXG10052.1"/>
    </source>
</evidence>